<sequence length="50" mass="5511">MVSVLPIGKGKLNLPKTRQQININKKNVKFGSSSKGGSLNLNIKKWKFGL</sequence>
<proteinExistence type="predicted"/>
<evidence type="ECO:0000313" key="2">
    <source>
        <dbReference type="EMBL" id="QJA71004.1"/>
    </source>
</evidence>
<organism evidence="2">
    <name type="scientific">viral metagenome</name>
    <dbReference type="NCBI Taxonomy" id="1070528"/>
    <lineage>
        <taxon>unclassified sequences</taxon>
        <taxon>metagenomes</taxon>
        <taxon>organismal metagenomes</taxon>
    </lineage>
</organism>
<reference evidence="2" key="1">
    <citation type="submission" date="2020-03" db="EMBL/GenBank/DDBJ databases">
        <title>The deep terrestrial virosphere.</title>
        <authorList>
            <person name="Holmfeldt K."/>
            <person name="Nilsson E."/>
            <person name="Simone D."/>
            <person name="Lopez-Fernandez M."/>
            <person name="Wu X."/>
            <person name="de Brujin I."/>
            <person name="Lundin D."/>
            <person name="Andersson A."/>
            <person name="Bertilsson S."/>
            <person name="Dopson M."/>
        </authorList>
    </citation>
    <scope>NUCLEOTIDE SEQUENCE</scope>
    <source>
        <strain evidence="2">MM415A03423</strain>
        <strain evidence="1">MM415B02038</strain>
    </source>
</reference>
<dbReference type="EMBL" id="MT141839">
    <property type="protein sequence ID" value="QJA71004.1"/>
    <property type="molecule type" value="Genomic_DNA"/>
</dbReference>
<dbReference type="EMBL" id="MT141163">
    <property type="protein sequence ID" value="QJA55520.1"/>
    <property type="molecule type" value="Genomic_DNA"/>
</dbReference>
<name>A0A6M3JLK1_9ZZZZ</name>
<accession>A0A6M3JLK1</accession>
<gene>
    <name evidence="2" type="ORF">MM415A03423_0006</name>
    <name evidence="1" type="ORF">MM415B02038_0018</name>
</gene>
<protein>
    <submittedName>
        <fullName evidence="2">Uncharacterized protein</fullName>
    </submittedName>
</protein>
<evidence type="ECO:0000313" key="1">
    <source>
        <dbReference type="EMBL" id="QJA55520.1"/>
    </source>
</evidence>
<dbReference type="AlphaFoldDB" id="A0A6M3JLK1"/>